<keyword evidence="6" id="KW-1185">Reference proteome</keyword>
<dbReference type="InterPro" id="IPR046335">
    <property type="entry name" value="LacI/GalR-like_sensor"/>
</dbReference>
<dbReference type="Pfam" id="PF00356">
    <property type="entry name" value="LacI"/>
    <property type="match status" value="1"/>
</dbReference>
<evidence type="ECO:0000313" key="5">
    <source>
        <dbReference type="EMBL" id="RJK96131.1"/>
    </source>
</evidence>
<evidence type="ECO:0000256" key="3">
    <source>
        <dbReference type="ARBA" id="ARBA00023163"/>
    </source>
</evidence>
<comment type="caution">
    <text evidence="5">The sequence shown here is derived from an EMBL/GenBank/DDBJ whole genome shotgun (WGS) entry which is preliminary data.</text>
</comment>
<keyword evidence="2" id="KW-0238">DNA-binding</keyword>
<dbReference type="Gene3D" id="3.40.50.2300">
    <property type="match status" value="2"/>
</dbReference>
<dbReference type="SUPFAM" id="SSF47413">
    <property type="entry name" value="lambda repressor-like DNA-binding domains"/>
    <property type="match status" value="1"/>
</dbReference>
<dbReference type="GO" id="GO:0000976">
    <property type="term" value="F:transcription cis-regulatory region binding"/>
    <property type="evidence" value="ECO:0007669"/>
    <property type="project" value="TreeGrafter"/>
</dbReference>
<dbReference type="Proteomes" id="UP000265614">
    <property type="component" value="Unassembled WGS sequence"/>
</dbReference>
<dbReference type="SUPFAM" id="SSF53822">
    <property type="entry name" value="Periplasmic binding protein-like I"/>
    <property type="match status" value="1"/>
</dbReference>
<dbReference type="PROSITE" id="PS50932">
    <property type="entry name" value="HTH_LACI_2"/>
    <property type="match status" value="1"/>
</dbReference>
<dbReference type="Gene3D" id="1.10.260.40">
    <property type="entry name" value="lambda repressor-like DNA-binding domains"/>
    <property type="match status" value="1"/>
</dbReference>
<reference evidence="5 6" key="1">
    <citation type="submission" date="2018-09" db="EMBL/GenBank/DDBJ databases">
        <title>YIM 75000 draft genome.</title>
        <authorList>
            <person name="Tang S."/>
            <person name="Feng Y."/>
        </authorList>
    </citation>
    <scope>NUCLEOTIDE SEQUENCE [LARGE SCALE GENOMIC DNA]</scope>
    <source>
        <strain evidence="5 6">YIM 75000</strain>
    </source>
</reference>
<evidence type="ECO:0000256" key="1">
    <source>
        <dbReference type="ARBA" id="ARBA00023015"/>
    </source>
</evidence>
<keyword evidence="1" id="KW-0805">Transcription regulation</keyword>
<evidence type="ECO:0000313" key="6">
    <source>
        <dbReference type="Proteomes" id="UP000265614"/>
    </source>
</evidence>
<feature type="domain" description="HTH lacI-type" evidence="4">
    <location>
        <begin position="1"/>
        <end position="53"/>
    </location>
</feature>
<dbReference type="PROSITE" id="PS00356">
    <property type="entry name" value="HTH_LACI_1"/>
    <property type="match status" value="1"/>
</dbReference>
<dbReference type="Pfam" id="PF13377">
    <property type="entry name" value="Peripla_BP_3"/>
    <property type="match status" value="1"/>
</dbReference>
<dbReference type="InterPro" id="IPR010982">
    <property type="entry name" value="Lambda_DNA-bd_dom_sf"/>
</dbReference>
<dbReference type="RefSeq" id="WP_119950557.1">
    <property type="nucleotide sequence ID" value="NZ_QZEZ01000004.1"/>
</dbReference>
<dbReference type="CDD" id="cd01392">
    <property type="entry name" value="HTH_LacI"/>
    <property type="match status" value="1"/>
</dbReference>
<evidence type="ECO:0000256" key="2">
    <source>
        <dbReference type="ARBA" id="ARBA00023125"/>
    </source>
</evidence>
<organism evidence="5 6">
    <name type="scientific">Vallicoccus soli</name>
    <dbReference type="NCBI Taxonomy" id="2339232"/>
    <lineage>
        <taxon>Bacteria</taxon>
        <taxon>Bacillati</taxon>
        <taxon>Actinomycetota</taxon>
        <taxon>Actinomycetes</taxon>
        <taxon>Motilibacterales</taxon>
        <taxon>Vallicoccaceae</taxon>
        <taxon>Vallicoccus</taxon>
    </lineage>
</organism>
<dbReference type="GO" id="GO:0003700">
    <property type="term" value="F:DNA-binding transcription factor activity"/>
    <property type="evidence" value="ECO:0007669"/>
    <property type="project" value="TreeGrafter"/>
</dbReference>
<sequence>MLDVAREAGVSLKTVSRVVNGEPAVRPETSQRVERAMAALGFRRNDSARQLRTGRTASVGLVVEDLADPFYSLLTKAVARVCEERGHLLLSGSAEGSPERERSLVSAFLARRVDGLVVVPALADDHGWLAGEGVPFVLVDRPAGGTPCDSVLSDNAGGVRAAVEHLAGRGHRRIGFLGDDAAFWTAQQRRRGFLEAVDALGLPAADLVGMGPHTVASAAALLEGWGAGADPLTAVVTGNNRVTVTALRALRDAGRRLEVVGFDDVELADLLDPPLTVVAQDPERLGDTAARLLFRRMGGDLEGMGPVVVPTRLVVRG</sequence>
<dbReference type="CDD" id="cd06267">
    <property type="entry name" value="PBP1_LacI_sugar_binding-like"/>
    <property type="match status" value="1"/>
</dbReference>
<protein>
    <submittedName>
        <fullName evidence="5">LacI family transcriptional regulator</fullName>
    </submittedName>
</protein>
<dbReference type="InterPro" id="IPR028082">
    <property type="entry name" value="Peripla_BP_I"/>
</dbReference>
<proteinExistence type="predicted"/>
<dbReference type="PANTHER" id="PTHR30146">
    <property type="entry name" value="LACI-RELATED TRANSCRIPTIONAL REPRESSOR"/>
    <property type="match status" value="1"/>
</dbReference>
<dbReference type="EMBL" id="QZEZ01000004">
    <property type="protein sequence ID" value="RJK96131.1"/>
    <property type="molecule type" value="Genomic_DNA"/>
</dbReference>
<keyword evidence="3" id="KW-0804">Transcription</keyword>
<evidence type="ECO:0000259" key="4">
    <source>
        <dbReference type="PROSITE" id="PS50932"/>
    </source>
</evidence>
<dbReference type="InterPro" id="IPR000843">
    <property type="entry name" value="HTH_LacI"/>
</dbReference>
<accession>A0A3A3Z0U7</accession>
<dbReference type="AlphaFoldDB" id="A0A3A3Z0U7"/>
<name>A0A3A3Z0U7_9ACTN</name>
<dbReference type="PANTHER" id="PTHR30146:SF109">
    <property type="entry name" value="HTH-TYPE TRANSCRIPTIONAL REGULATOR GALS"/>
    <property type="match status" value="1"/>
</dbReference>
<dbReference type="OrthoDB" id="3595338at2"/>
<gene>
    <name evidence="5" type="ORF">D5H78_10320</name>
</gene>
<dbReference type="SMART" id="SM00354">
    <property type="entry name" value="HTH_LACI"/>
    <property type="match status" value="1"/>
</dbReference>